<dbReference type="RefSeq" id="WP_193719565.1">
    <property type="nucleotide sequence ID" value="NZ_JACSPN010000008.1"/>
</dbReference>
<keyword evidence="4" id="KW-1185">Reference proteome</keyword>
<reference evidence="3 4" key="1">
    <citation type="submission" date="2020-08" db="EMBL/GenBank/DDBJ databases">
        <title>A Genomic Blueprint of the Chicken Gut Microbiome.</title>
        <authorList>
            <person name="Gilroy R."/>
            <person name="Ravi A."/>
            <person name="Getino M."/>
            <person name="Pursley I."/>
            <person name="Horton D.L."/>
            <person name="Alikhan N.-F."/>
            <person name="Baker D."/>
            <person name="Gharbi K."/>
            <person name="Hall N."/>
            <person name="Watson M."/>
            <person name="Adriaenssens E.M."/>
            <person name="Foster-Nyarko E."/>
            <person name="Jarju S."/>
            <person name="Secka A."/>
            <person name="Antonio M."/>
            <person name="Oren A."/>
            <person name="Chaudhuri R."/>
            <person name="La Ragione R.M."/>
            <person name="Hildebrand F."/>
            <person name="Pallen M.J."/>
        </authorList>
    </citation>
    <scope>NUCLEOTIDE SEQUENCE [LARGE SCALE GENOMIC DNA]</scope>
    <source>
        <strain evidence="3 4">Sa1BUA8</strain>
    </source>
</reference>
<feature type="region of interest" description="Disordered" evidence="2">
    <location>
        <begin position="1"/>
        <end position="24"/>
    </location>
</feature>
<accession>A0A9D5YY66</accession>
<dbReference type="InterPro" id="IPR029050">
    <property type="entry name" value="Immunoprotect_excell_Ig-like"/>
</dbReference>
<dbReference type="AlphaFoldDB" id="A0A9D5YY66"/>
<proteinExistence type="predicted"/>
<evidence type="ECO:0000256" key="1">
    <source>
        <dbReference type="ARBA" id="ARBA00022729"/>
    </source>
</evidence>
<feature type="region of interest" description="Disordered" evidence="2">
    <location>
        <begin position="54"/>
        <end position="104"/>
    </location>
</feature>
<gene>
    <name evidence="3" type="ORF">H9623_08200</name>
</gene>
<comment type="caution">
    <text evidence="3">The sequence shown here is derived from an EMBL/GenBank/DDBJ whole genome shotgun (WGS) entry which is preliminary data.</text>
</comment>
<sequence length="223" mass="22879">MNTVDRSTPPAPLPGRPSARSTTTRCRRLALTAAALGLAAGLTGCSLSSDDLTASSETAIQPPSTTTPDTGAAPVEPATPPESPAAEAGTRANPHPVGTTVGNEDWSLVLGTPREAWGEISAENQFNSPPEAGFEFWIVPVTATYQGATSGTPWLDITVKFVGDDSVTYEDYCGVIPGDLDEVGELYAGGVAEGNVCVAVPAGAPGLWTATTGWGDPTFFTAR</sequence>
<name>A0A9D5YY66_9CELL</name>
<evidence type="ECO:0000256" key="2">
    <source>
        <dbReference type="SAM" id="MobiDB-lite"/>
    </source>
</evidence>
<dbReference type="EMBL" id="JACSPN010000008">
    <property type="protein sequence ID" value="MBE7700283.1"/>
    <property type="molecule type" value="Genomic_DNA"/>
</dbReference>
<dbReference type="Gene3D" id="2.60.40.1240">
    <property type="match status" value="1"/>
</dbReference>
<dbReference type="Proteomes" id="UP000822993">
    <property type="component" value="Unassembled WGS sequence"/>
</dbReference>
<keyword evidence="1" id="KW-0732">Signal</keyword>
<evidence type="ECO:0000313" key="4">
    <source>
        <dbReference type="Proteomes" id="UP000822993"/>
    </source>
</evidence>
<evidence type="ECO:0000313" key="3">
    <source>
        <dbReference type="EMBL" id="MBE7700283.1"/>
    </source>
</evidence>
<protein>
    <submittedName>
        <fullName evidence="3">Uncharacterized protein</fullName>
    </submittedName>
</protein>
<feature type="compositionally biased region" description="Polar residues" evidence="2">
    <location>
        <begin position="54"/>
        <end position="69"/>
    </location>
</feature>
<organism evidence="3 4">
    <name type="scientific">Oerskovia douganii</name>
    <dbReference type="NCBI Taxonomy" id="2762210"/>
    <lineage>
        <taxon>Bacteria</taxon>
        <taxon>Bacillati</taxon>
        <taxon>Actinomycetota</taxon>
        <taxon>Actinomycetes</taxon>
        <taxon>Micrococcales</taxon>
        <taxon>Cellulomonadaceae</taxon>
        <taxon>Oerskovia</taxon>
    </lineage>
</organism>